<feature type="region of interest" description="Disordered" evidence="1">
    <location>
        <begin position="30"/>
        <end position="71"/>
    </location>
</feature>
<feature type="signal peptide" evidence="2">
    <location>
        <begin position="1"/>
        <end position="22"/>
    </location>
</feature>
<dbReference type="Proteomes" id="UP000051952">
    <property type="component" value="Unassembled WGS sequence"/>
</dbReference>
<organism evidence="3 4">
    <name type="scientific">Bodo saltans</name>
    <name type="common">Flagellated protozoan</name>
    <dbReference type="NCBI Taxonomy" id="75058"/>
    <lineage>
        <taxon>Eukaryota</taxon>
        <taxon>Discoba</taxon>
        <taxon>Euglenozoa</taxon>
        <taxon>Kinetoplastea</taxon>
        <taxon>Metakinetoplastina</taxon>
        <taxon>Eubodonida</taxon>
        <taxon>Bodonidae</taxon>
        <taxon>Bodo</taxon>
    </lineage>
</organism>
<feature type="chain" id="PRO_5006622247" description="Membrane-associated protein" evidence="2">
    <location>
        <begin position="23"/>
        <end position="369"/>
    </location>
</feature>
<evidence type="ECO:0008006" key="5">
    <source>
        <dbReference type="Google" id="ProtNLM"/>
    </source>
</evidence>
<name>A0A0S4JA12_BODSA</name>
<dbReference type="PANTHER" id="PTHR21521:SF0">
    <property type="entry name" value="AMUN, ISOFORM A"/>
    <property type="match status" value="1"/>
</dbReference>
<dbReference type="EMBL" id="CYKH01001631">
    <property type="protein sequence ID" value="CUG88324.1"/>
    <property type="molecule type" value="Genomic_DNA"/>
</dbReference>
<evidence type="ECO:0000313" key="4">
    <source>
        <dbReference type="Proteomes" id="UP000051952"/>
    </source>
</evidence>
<protein>
    <recommendedName>
        <fullName evidence="5">Membrane-associated protein</fullName>
    </recommendedName>
</protein>
<accession>A0A0S4JA12</accession>
<keyword evidence="2" id="KW-0732">Signal</keyword>
<gene>
    <name evidence="3" type="ORF">BSAL_01690</name>
</gene>
<keyword evidence="4" id="KW-1185">Reference proteome</keyword>
<dbReference type="AlphaFoldDB" id="A0A0S4JA12"/>
<dbReference type="PANTHER" id="PTHR21521">
    <property type="entry name" value="AMUN, ISOFORM A"/>
    <property type="match status" value="1"/>
</dbReference>
<reference evidence="4" key="1">
    <citation type="submission" date="2015-09" db="EMBL/GenBank/DDBJ databases">
        <authorList>
            <consortium name="Pathogen Informatics"/>
        </authorList>
    </citation>
    <scope>NUCLEOTIDE SEQUENCE [LARGE SCALE GENOMIC DNA]</scope>
    <source>
        <strain evidence="4">Lake Konstanz</strain>
    </source>
</reference>
<dbReference type="OrthoDB" id="8249012at2759"/>
<feature type="compositionally biased region" description="Polar residues" evidence="1">
    <location>
        <begin position="54"/>
        <end position="63"/>
    </location>
</feature>
<evidence type="ECO:0000256" key="1">
    <source>
        <dbReference type="SAM" id="MobiDB-lite"/>
    </source>
</evidence>
<evidence type="ECO:0000313" key="3">
    <source>
        <dbReference type="EMBL" id="CUG88324.1"/>
    </source>
</evidence>
<proteinExistence type="predicted"/>
<dbReference type="VEuPathDB" id="TriTrypDB:BSAL_01690"/>
<sequence length="369" mass="39833">MMPQDAFPFRVFSFVVVVVAFAAPEPNKDFRSQPKKAVGMSAPEQARSRKRSRSPITAPTTSAVHVCPPPSTSTSSLLSPAELWTSLDKHVWAQYLPGSGIRFRQALEAFRGAMKRPSVDVLFEVDAKSTPFFFSEHFATHITAQEPQAAASATSAATAESLPQLQSEVYAKVVLLMNRKLSRGQFRPGLLQQVQTNTPAAVHAAVSASYMLAHSEMVKAVTLKTQQNAETLTPKGAAALCLKILKPLVTLKGVGPATASLIASRFVLPSLYHHHHHHSTSSSSATFTVHGVWPFMSDEAASVVLGVPTAKLKYTTGELASFVETLWGKVDNINKQEDTTTAYLVTPDALCHALWAAKVLSISSQSAKK</sequence>
<evidence type="ECO:0000256" key="2">
    <source>
        <dbReference type="SAM" id="SignalP"/>
    </source>
</evidence>